<organism evidence="2">
    <name type="scientific">Dunaliella tertiolecta</name>
    <name type="common">Green alga</name>
    <dbReference type="NCBI Taxonomy" id="3047"/>
    <lineage>
        <taxon>Eukaryota</taxon>
        <taxon>Viridiplantae</taxon>
        <taxon>Chlorophyta</taxon>
        <taxon>core chlorophytes</taxon>
        <taxon>Chlorophyceae</taxon>
        <taxon>CS clade</taxon>
        <taxon>Chlamydomonadales</taxon>
        <taxon>Dunaliellaceae</taxon>
        <taxon>Dunaliella</taxon>
    </lineage>
</organism>
<sequence length="298" mass="33591">MGWCMDVEVQSNYFMVDGTGQSTTGGTLWPAAQRLVEYLSNLRENFDGCTVLELGAGLGYLGLTIARNTLASLVCLTEQAEGGALHWCRFNVERNRHLPNSNIVRTCECDWRDYVNCSTPSELELFTKLEGCQTVQGSSAGFQHQQEHSKFMQMQEHYLQQAHQGSTKNAPRCHDTCNGKEADRVFLTSTNWDYIVGSDLVYNSVGSTVLPLVLKKLCSPTTVILYCHTKHRFDHLDVEFFEQLDKVGFNVEEVREPCIPTPPPSPPPLTELFPEQRIAIYRISCKLQSSNMNRSQPT</sequence>
<evidence type="ECO:0008006" key="3">
    <source>
        <dbReference type="Google" id="ProtNLM"/>
    </source>
</evidence>
<dbReference type="InterPro" id="IPR019410">
    <property type="entry name" value="Methyltransf_16"/>
</dbReference>
<dbReference type="PANTHER" id="PTHR14614">
    <property type="entry name" value="HEPATOCELLULAR CARCINOMA-ASSOCIATED ANTIGEN"/>
    <property type="match status" value="1"/>
</dbReference>
<dbReference type="EMBL" id="HBIP01023180">
    <property type="protein sequence ID" value="CAE0498819.1"/>
    <property type="molecule type" value="Transcribed_RNA"/>
</dbReference>
<dbReference type="SUPFAM" id="SSF53335">
    <property type="entry name" value="S-adenosyl-L-methionine-dependent methyltransferases"/>
    <property type="match status" value="1"/>
</dbReference>
<dbReference type="AlphaFoldDB" id="A0A6S8KSW0"/>
<gene>
    <name evidence="1" type="ORF">DTER00134_LOCUS13892</name>
    <name evidence="2" type="ORF">DTER00134_LOCUS13895</name>
</gene>
<dbReference type="EMBL" id="HBIP01023183">
    <property type="protein sequence ID" value="CAE0498822.1"/>
    <property type="molecule type" value="Transcribed_RNA"/>
</dbReference>
<proteinExistence type="predicted"/>
<evidence type="ECO:0000313" key="2">
    <source>
        <dbReference type="EMBL" id="CAE0498822.1"/>
    </source>
</evidence>
<dbReference type="Gene3D" id="3.40.50.150">
    <property type="entry name" value="Vaccinia Virus protein VP39"/>
    <property type="match status" value="1"/>
</dbReference>
<accession>A0A6S8KSW0</accession>
<evidence type="ECO:0000313" key="1">
    <source>
        <dbReference type="EMBL" id="CAE0498819.1"/>
    </source>
</evidence>
<dbReference type="InterPro" id="IPR029063">
    <property type="entry name" value="SAM-dependent_MTases_sf"/>
</dbReference>
<reference evidence="2" key="1">
    <citation type="submission" date="2021-01" db="EMBL/GenBank/DDBJ databases">
        <authorList>
            <person name="Corre E."/>
            <person name="Pelletier E."/>
            <person name="Niang G."/>
            <person name="Scheremetjew M."/>
            <person name="Finn R."/>
            <person name="Kale V."/>
            <person name="Holt S."/>
            <person name="Cochrane G."/>
            <person name="Meng A."/>
            <person name="Brown T."/>
            <person name="Cohen L."/>
        </authorList>
    </citation>
    <scope>NUCLEOTIDE SEQUENCE</scope>
    <source>
        <strain evidence="2">CCMP1320</strain>
    </source>
</reference>
<protein>
    <recommendedName>
        <fullName evidence="3">Calmodulin-lysine N-methyltransferase</fullName>
    </recommendedName>
</protein>
<dbReference type="Pfam" id="PF10294">
    <property type="entry name" value="Methyltransf_16"/>
    <property type="match status" value="2"/>
</dbReference>
<dbReference type="PANTHER" id="PTHR14614:SF132">
    <property type="entry name" value="PROTEIN-LYSINE METHYLTRANSFERASE C42C1.13"/>
    <property type="match status" value="1"/>
</dbReference>
<name>A0A6S8KSW0_DUNTE</name>